<dbReference type="EMBL" id="BOPC01000051">
    <property type="protein sequence ID" value="GIJ28627.1"/>
    <property type="molecule type" value="Genomic_DNA"/>
</dbReference>
<protein>
    <submittedName>
        <fullName evidence="1">Uncharacterized protein</fullName>
    </submittedName>
</protein>
<sequence length="56" mass="6506">MPMLRRLAWLSLAVIALLIGYGAPRSVMWRGRAIEQVGPWRRVGTFEPWNVCWSYS</sequence>
<evidence type="ECO:0000313" key="1">
    <source>
        <dbReference type="EMBL" id="GIJ28627.1"/>
    </source>
</evidence>
<reference evidence="1 2" key="1">
    <citation type="submission" date="2021-01" db="EMBL/GenBank/DDBJ databases">
        <title>Whole genome shotgun sequence of Verrucosispora qiuiae NBRC 106684.</title>
        <authorList>
            <person name="Komaki H."/>
            <person name="Tamura T."/>
        </authorList>
    </citation>
    <scope>NUCLEOTIDE SEQUENCE [LARGE SCALE GENOMIC DNA]</scope>
    <source>
        <strain evidence="1 2">NBRC 106684</strain>
    </source>
</reference>
<name>A0ABQ4JEN1_9ACTN</name>
<dbReference type="Proteomes" id="UP000653076">
    <property type="component" value="Unassembled WGS sequence"/>
</dbReference>
<proteinExistence type="predicted"/>
<organism evidence="1 2">
    <name type="scientific">Micromonospora qiuiae</name>
    <dbReference type="NCBI Taxonomy" id="502268"/>
    <lineage>
        <taxon>Bacteria</taxon>
        <taxon>Bacillati</taxon>
        <taxon>Actinomycetota</taxon>
        <taxon>Actinomycetes</taxon>
        <taxon>Micromonosporales</taxon>
        <taxon>Micromonosporaceae</taxon>
        <taxon>Micromonospora</taxon>
    </lineage>
</organism>
<comment type="caution">
    <text evidence="1">The sequence shown here is derived from an EMBL/GenBank/DDBJ whole genome shotgun (WGS) entry which is preliminary data.</text>
</comment>
<accession>A0ABQ4JEN1</accession>
<keyword evidence="2" id="KW-1185">Reference proteome</keyword>
<gene>
    <name evidence="1" type="ORF">Vqi01_37890</name>
</gene>
<evidence type="ECO:0000313" key="2">
    <source>
        <dbReference type="Proteomes" id="UP000653076"/>
    </source>
</evidence>
<dbReference type="RefSeq" id="WP_204036132.1">
    <property type="nucleotide sequence ID" value="NZ_BOPC01000051.1"/>
</dbReference>